<evidence type="ECO:0000313" key="2">
    <source>
        <dbReference type="EMBL" id="WPH02841.1"/>
    </source>
</evidence>
<keyword evidence="3" id="KW-1185">Reference proteome</keyword>
<feature type="compositionally biased region" description="Acidic residues" evidence="1">
    <location>
        <begin position="128"/>
        <end position="143"/>
    </location>
</feature>
<organism evidence="2 3">
    <name type="scientific">Acrodontium crateriforme</name>
    <dbReference type="NCBI Taxonomy" id="150365"/>
    <lineage>
        <taxon>Eukaryota</taxon>
        <taxon>Fungi</taxon>
        <taxon>Dikarya</taxon>
        <taxon>Ascomycota</taxon>
        <taxon>Pezizomycotina</taxon>
        <taxon>Dothideomycetes</taxon>
        <taxon>Dothideomycetidae</taxon>
        <taxon>Mycosphaerellales</taxon>
        <taxon>Teratosphaeriaceae</taxon>
        <taxon>Acrodontium</taxon>
    </lineage>
</organism>
<dbReference type="Proteomes" id="UP001303373">
    <property type="component" value="Chromosome 9"/>
</dbReference>
<feature type="compositionally biased region" description="Polar residues" evidence="1">
    <location>
        <begin position="158"/>
        <end position="170"/>
    </location>
</feature>
<dbReference type="AlphaFoldDB" id="A0AAQ3R667"/>
<feature type="region of interest" description="Disordered" evidence="1">
    <location>
        <begin position="80"/>
        <end position="175"/>
    </location>
</feature>
<gene>
    <name evidence="2" type="ORF">R9X50_00570900</name>
</gene>
<sequence>MKSPHERSKIRLPSLDEDVYSSGFFSIAISEILGISSNILQAQNIALVSMLQDIRQNVSILREQHGRLVSISAPENEITKDRTTSLSNSTTLKKIRSDETAVTKTAHRDNNGERSSISNSPSRNETVSDFDDQSEAGSGDDGDKEGKEEASDIASRGHNFTESIEASHTNDLIDRGKDATVDGALLKEHRDGQNWQMTVARDHPCDLTGAELVDGDDGTPIVGFLDQHPPRPALFVSRILSHFFVPGSSSVGV</sequence>
<dbReference type="EMBL" id="CP138588">
    <property type="protein sequence ID" value="WPH02841.1"/>
    <property type="molecule type" value="Genomic_DNA"/>
</dbReference>
<reference evidence="2 3" key="1">
    <citation type="submission" date="2023-11" db="EMBL/GenBank/DDBJ databases">
        <title>An acidophilic fungus is an integral part of prey digestion in a carnivorous sundew plant.</title>
        <authorList>
            <person name="Tsai I.J."/>
        </authorList>
    </citation>
    <scope>NUCLEOTIDE SEQUENCE [LARGE SCALE GENOMIC DNA]</scope>
    <source>
        <strain evidence="2">169a</strain>
    </source>
</reference>
<accession>A0AAQ3R667</accession>
<name>A0AAQ3R667_9PEZI</name>
<feature type="compositionally biased region" description="Basic and acidic residues" evidence="1">
    <location>
        <begin position="95"/>
        <end position="112"/>
    </location>
</feature>
<proteinExistence type="predicted"/>
<protein>
    <submittedName>
        <fullName evidence="2">Uncharacterized protein</fullName>
    </submittedName>
</protein>
<evidence type="ECO:0000256" key="1">
    <source>
        <dbReference type="SAM" id="MobiDB-lite"/>
    </source>
</evidence>
<evidence type="ECO:0000313" key="3">
    <source>
        <dbReference type="Proteomes" id="UP001303373"/>
    </source>
</evidence>
<feature type="compositionally biased region" description="Polar residues" evidence="1">
    <location>
        <begin position="113"/>
        <end position="127"/>
    </location>
</feature>